<comment type="caution">
    <text evidence="1">The sequence shown here is derived from an EMBL/GenBank/DDBJ whole genome shotgun (WGS) entry which is preliminary data.</text>
</comment>
<organism evidence="1 2">
    <name type="scientific">Caldalkalibacillus thermarum (strain TA2.A1)</name>
    <dbReference type="NCBI Taxonomy" id="986075"/>
    <lineage>
        <taxon>Bacteria</taxon>
        <taxon>Bacillati</taxon>
        <taxon>Bacillota</taxon>
        <taxon>Bacilli</taxon>
        <taxon>Bacillales</taxon>
        <taxon>Bacillaceae</taxon>
        <taxon>Caldalkalibacillus</taxon>
    </lineage>
</organism>
<reference evidence="1 2" key="1">
    <citation type="journal article" date="2011" name="J. Bacteriol.">
        <title>Draft genome sequence of the thermoalkaliphilic Caldalkalibacillus thermarum strain TA2.A1.</title>
        <authorList>
            <person name="Kalamorz F."/>
            <person name="Keis S."/>
            <person name="McMillan D.G."/>
            <person name="Olsson K."/>
            <person name="Stanton J.A."/>
            <person name="Stockwell P."/>
            <person name="Black M.A."/>
            <person name="Klingeman D.M."/>
            <person name="Land M.L."/>
            <person name="Han C.S."/>
            <person name="Martin S.L."/>
            <person name="Becher S.A."/>
            <person name="Peddie C.J."/>
            <person name="Morgan H.W."/>
            <person name="Matthies D."/>
            <person name="Preiss L."/>
            <person name="Meier T."/>
            <person name="Brown S.D."/>
            <person name="Cook G.M."/>
        </authorList>
    </citation>
    <scope>NUCLEOTIDE SEQUENCE [LARGE SCALE GENOMIC DNA]</scope>
    <source>
        <strain evidence="1 2">TA2.A1</strain>
    </source>
</reference>
<sequence length="53" mass="6328">MYRHNQDQLIMPHEFFLPFGGQLDPNNRWVLLAQRIPWNKAEDLYIGQLKSTS</sequence>
<proteinExistence type="predicted"/>
<dbReference type="EMBL" id="AFCE01000053">
    <property type="protein sequence ID" value="EGL84043.1"/>
    <property type="molecule type" value="Genomic_DNA"/>
</dbReference>
<dbReference type="AlphaFoldDB" id="F5L3Q3"/>
<gene>
    <name evidence="1" type="ORF">CathTA2_0412</name>
</gene>
<feature type="non-terminal residue" evidence="1">
    <location>
        <position position="53"/>
    </location>
</feature>
<accession>F5L3Q3</accession>
<name>F5L3Q3_CALTT</name>
<evidence type="ECO:0000313" key="1">
    <source>
        <dbReference type="EMBL" id="EGL84043.1"/>
    </source>
</evidence>
<dbReference type="Proteomes" id="UP000010716">
    <property type="component" value="Unassembled WGS sequence"/>
</dbReference>
<evidence type="ECO:0000313" key="2">
    <source>
        <dbReference type="Proteomes" id="UP000010716"/>
    </source>
</evidence>
<protein>
    <submittedName>
        <fullName evidence="1">Transposase</fullName>
    </submittedName>
</protein>